<dbReference type="Proteomes" id="UP001064048">
    <property type="component" value="Chromosome 2"/>
</dbReference>
<evidence type="ECO:0000313" key="1">
    <source>
        <dbReference type="EMBL" id="KAI8440526.1"/>
    </source>
</evidence>
<reference evidence="1 2" key="1">
    <citation type="journal article" date="2022" name="Genome Biol. Evol.">
        <title>The Spruce Budworm Genome: Reconstructing the Evolutionary History of Antifreeze Proteins.</title>
        <authorList>
            <person name="Beliveau C."/>
            <person name="Gagne P."/>
            <person name="Picq S."/>
            <person name="Vernygora O."/>
            <person name="Keeling C.I."/>
            <person name="Pinkney K."/>
            <person name="Doucet D."/>
            <person name="Wen F."/>
            <person name="Johnston J.S."/>
            <person name="Maaroufi H."/>
            <person name="Boyle B."/>
            <person name="Laroche J."/>
            <person name="Dewar K."/>
            <person name="Juretic N."/>
            <person name="Blackburn G."/>
            <person name="Nisole A."/>
            <person name="Brunet B."/>
            <person name="Brandao M."/>
            <person name="Lumley L."/>
            <person name="Duan J."/>
            <person name="Quan G."/>
            <person name="Lucarotti C.J."/>
            <person name="Roe A.D."/>
            <person name="Sperling F.A.H."/>
            <person name="Levesque R.C."/>
            <person name="Cusson M."/>
        </authorList>
    </citation>
    <scope>NUCLEOTIDE SEQUENCE [LARGE SCALE GENOMIC DNA]</scope>
    <source>
        <strain evidence="1">Glfc:IPQL:Cfum</strain>
    </source>
</reference>
<protein>
    <submittedName>
        <fullName evidence="1">Uncharacterized protein</fullName>
    </submittedName>
</protein>
<proteinExistence type="predicted"/>
<gene>
    <name evidence="1" type="ORF">MSG28_001774</name>
</gene>
<sequence length="320" mass="35694">MSSSSMNQGNLLLKFRKETMGMGGTMDSCGRCMKFSLICINVVTFIGGALALALGAWVWSTRSFSSPLMSNNMFIASVGVVVATGAAVMLLALLGCCGAAREVKCMLLTVRCALTLTRASPPMDQSCCARCARDDLLLHVVAEPPGPPRAVMMHEISLRDHYDTAVFIIESNVVMLVITYVLYPRFIIFVLMLVGGILQFVFREKVVTTLDREMYAAIPYYGVKHEYTKAWDETQTYLQCCGVKNYRDWNDNVPESCCKEVYPGKRMDCKYSGNPATMYMDGCLPRTVDFLRENAVYVGVIAIIVAFIMGIRRGRARWWM</sequence>
<accession>A0ACC0KWG9</accession>
<comment type="caution">
    <text evidence="1">The sequence shown here is derived from an EMBL/GenBank/DDBJ whole genome shotgun (WGS) entry which is preliminary data.</text>
</comment>
<name>A0ACC0KWG9_CHOFU</name>
<organism evidence="1 2">
    <name type="scientific">Choristoneura fumiferana</name>
    <name type="common">Spruce budworm moth</name>
    <name type="synonym">Archips fumiferana</name>
    <dbReference type="NCBI Taxonomy" id="7141"/>
    <lineage>
        <taxon>Eukaryota</taxon>
        <taxon>Metazoa</taxon>
        <taxon>Ecdysozoa</taxon>
        <taxon>Arthropoda</taxon>
        <taxon>Hexapoda</taxon>
        <taxon>Insecta</taxon>
        <taxon>Pterygota</taxon>
        <taxon>Neoptera</taxon>
        <taxon>Endopterygota</taxon>
        <taxon>Lepidoptera</taxon>
        <taxon>Glossata</taxon>
        <taxon>Ditrysia</taxon>
        <taxon>Tortricoidea</taxon>
        <taxon>Tortricidae</taxon>
        <taxon>Tortricinae</taxon>
        <taxon>Choristoneura</taxon>
    </lineage>
</organism>
<keyword evidence="2" id="KW-1185">Reference proteome</keyword>
<dbReference type="EMBL" id="CM046102">
    <property type="protein sequence ID" value="KAI8440526.1"/>
    <property type="molecule type" value="Genomic_DNA"/>
</dbReference>
<evidence type="ECO:0000313" key="2">
    <source>
        <dbReference type="Proteomes" id="UP001064048"/>
    </source>
</evidence>